<comment type="caution">
    <text evidence="5">The sequence shown here is derived from an EMBL/GenBank/DDBJ whole genome shotgun (WGS) entry which is preliminary data.</text>
</comment>
<evidence type="ECO:0000259" key="4">
    <source>
        <dbReference type="PROSITE" id="PS01124"/>
    </source>
</evidence>
<dbReference type="InterPro" id="IPR011256">
    <property type="entry name" value="Reg_factor_effector_dom_sf"/>
</dbReference>
<evidence type="ECO:0000256" key="2">
    <source>
        <dbReference type="ARBA" id="ARBA00023125"/>
    </source>
</evidence>
<dbReference type="AlphaFoldDB" id="A0A4Q9DHW3"/>
<dbReference type="InterPro" id="IPR050959">
    <property type="entry name" value="MarA-like"/>
</dbReference>
<organism evidence="5 6">
    <name type="scientific">Paenibacillus thalictri</name>
    <dbReference type="NCBI Taxonomy" id="2527873"/>
    <lineage>
        <taxon>Bacteria</taxon>
        <taxon>Bacillati</taxon>
        <taxon>Bacillota</taxon>
        <taxon>Bacilli</taxon>
        <taxon>Bacillales</taxon>
        <taxon>Paenibacillaceae</taxon>
        <taxon>Paenibacillus</taxon>
    </lineage>
</organism>
<keyword evidence="2" id="KW-0238">DNA-binding</keyword>
<reference evidence="5 6" key="1">
    <citation type="submission" date="2019-02" db="EMBL/GenBank/DDBJ databases">
        <title>Paenibacillus sp. nov., isolated from surface-sterilized tissue of Thalictrum simplex L.</title>
        <authorList>
            <person name="Tuo L."/>
        </authorList>
    </citation>
    <scope>NUCLEOTIDE SEQUENCE [LARGE SCALE GENOMIC DNA]</scope>
    <source>
        <strain evidence="5 6">N2SHLJ1</strain>
    </source>
</reference>
<keyword evidence="1" id="KW-0805">Transcription regulation</keyword>
<dbReference type="InterPro" id="IPR009057">
    <property type="entry name" value="Homeodomain-like_sf"/>
</dbReference>
<name>A0A4Q9DHW3_9BACL</name>
<evidence type="ECO:0000313" key="5">
    <source>
        <dbReference type="EMBL" id="TBL70779.1"/>
    </source>
</evidence>
<dbReference type="Gene3D" id="1.10.10.60">
    <property type="entry name" value="Homeodomain-like"/>
    <property type="match status" value="2"/>
</dbReference>
<sequence>MEWLTRMTAAIDYMEERMTEKLDIAEISKTAYSSPFHFQRMFHMLTGFTVAEYIRNRRLTLAAQELAVSKDKVVDVALKYGYDSPESFSKAFRKAHGITPSDARDSGAGLKAFPRIAFQLTLKGDKEMDYKIVDKPAFTIVGKSIEVSMKEGENFREIPRFWQQSNSDGTVAKLCALAPDKDVLGVCLSSGHHKETFYYAIAIESSADAAGGEFTATPIPALSWAVFTSVGPMPGAIQNVWKRIFGEWFPATGYEHADGPELEVYPPGDTQAENYRCEIWVPIIKKP</sequence>
<dbReference type="InterPro" id="IPR020449">
    <property type="entry name" value="Tscrpt_reg_AraC-type_HTH"/>
</dbReference>
<dbReference type="PANTHER" id="PTHR47504">
    <property type="entry name" value="RIGHT ORIGIN-BINDING PROTEIN"/>
    <property type="match status" value="1"/>
</dbReference>
<proteinExistence type="predicted"/>
<feature type="domain" description="HTH araC/xylS-type" evidence="4">
    <location>
        <begin position="8"/>
        <end position="106"/>
    </location>
</feature>
<dbReference type="RefSeq" id="WP_131017717.1">
    <property type="nucleotide sequence ID" value="NZ_SIRE01000030.1"/>
</dbReference>
<dbReference type="PRINTS" id="PR00032">
    <property type="entry name" value="HTHARAC"/>
</dbReference>
<dbReference type="InterPro" id="IPR029441">
    <property type="entry name" value="Cass2"/>
</dbReference>
<dbReference type="SMART" id="SM00342">
    <property type="entry name" value="HTH_ARAC"/>
    <property type="match status" value="1"/>
</dbReference>
<dbReference type="Pfam" id="PF12833">
    <property type="entry name" value="HTH_18"/>
    <property type="match status" value="1"/>
</dbReference>
<dbReference type="InterPro" id="IPR018062">
    <property type="entry name" value="HTH_AraC-typ_CS"/>
</dbReference>
<dbReference type="PROSITE" id="PS00041">
    <property type="entry name" value="HTH_ARAC_FAMILY_1"/>
    <property type="match status" value="1"/>
</dbReference>
<dbReference type="SUPFAM" id="SSF46689">
    <property type="entry name" value="Homeodomain-like"/>
    <property type="match status" value="2"/>
</dbReference>
<evidence type="ECO:0000313" key="6">
    <source>
        <dbReference type="Proteomes" id="UP000293142"/>
    </source>
</evidence>
<dbReference type="GO" id="GO:0043565">
    <property type="term" value="F:sequence-specific DNA binding"/>
    <property type="evidence" value="ECO:0007669"/>
    <property type="project" value="InterPro"/>
</dbReference>
<evidence type="ECO:0000256" key="1">
    <source>
        <dbReference type="ARBA" id="ARBA00023015"/>
    </source>
</evidence>
<keyword evidence="6" id="KW-1185">Reference proteome</keyword>
<dbReference type="InterPro" id="IPR018060">
    <property type="entry name" value="HTH_AraC"/>
</dbReference>
<dbReference type="PANTHER" id="PTHR47504:SF5">
    <property type="entry name" value="RIGHT ORIGIN-BINDING PROTEIN"/>
    <property type="match status" value="1"/>
</dbReference>
<dbReference type="OrthoDB" id="9801123at2"/>
<dbReference type="Pfam" id="PF14526">
    <property type="entry name" value="Cass2"/>
    <property type="match status" value="1"/>
</dbReference>
<accession>A0A4Q9DHW3</accession>
<dbReference type="SMART" id="SM00871">
    <property type="entry name" value="AraC_E_bind"/>
    <property type="match status" value="1"/>
</dbReference>
<keyword evidence="3" id="KW-0804">Transcription</keyword>
<dbReference type="Gene3D" id="3.20.80.10">
    <property type="entry name" value="Regulatory factor, effector binding domain"/>
    <property type="match status" value="1"/>
</dbReference>
<gene>
    <name evidence="5" type="ORF">EYB31_32690</name>
</gene>
<protein>
    <submittedName>
        <fullName evidence="5">AraC family transcriptional regulator</fullName>
    </submittedName>
</protein>
<dbReference type="PROSITE" id="PS01124">
    <property type="entry name" value="HTH_ARAC_FAMILY_2"/>
    <property type="match status" value="1"/>
</dbReference>
<evidence type="ECO:0000256" key="3">
    <source>
        <dbReference type="ARBA" id="ARBA00023163"/>
    </source>
</evidence>
<dbReference type="Proteomes" id="UP000293142">
    <property type="component" value="Unassembled WGS sequence"/>
</dbReference>
<dbReference type="SUPFAM" id="SSF55136">
    <property type="entry name" value="Probable bacterial effector-binding domain"/>
    <property type="match status" value="1"/>
</dbReference>
<dbReference type="EMBL" id="SIRE01000030">
    <property type="protein sequence ID" value="TBL70779.1"/>
    <property type="molecule type" value="Genomic_DNA"/>
</dbReference>
<dbReference type="InterPro" id="IPR010499">
    <property type="entry name" value="AraC_E-bd"/>
</dbReference>
<dbReference type="GO" id="GO:0003700">
    <property type="term" value="F:DNA-binding transcription factor activity"/>
    <property type="evidence" value="ECO:0007669"/>
    <property type="project" value="InterPro"/>
</dbReference>